<evidence type="ECO:0000313" key="2">
    <source>
        <dbReference type="EMBL" id="SDS74353.1"/>
    </source>
</evidence>
<gene>
    <name evidence="2" type="ORF">SAMN05216271_2621</name>
</gene>
<feature type="signal peptide" evidence="1">
    <location>
        <begin position="1"/>
        <end position="21"/>
    </location>
</feature>
<dbReference type="RefSeq" id="WP_092287334.1">
    <property type="nucleotide sequence ID" value="NZ_LT629763.1"/>
</dbReference>
<dbReference type="Pfam" id="PF06037">
    <property type="entry name" value="DUF922"/>
    <property type="match status" value="1"/>
</dbReference>
<dbReference type="Proteomes" id="UP000243413">
    <property type="component" value="Chromosome I"/>
</dbReference>
<dbReference type="GO" id="GO:0008233">
    <property type="term" value="F:peptidase activity"/>
    <property type="evidence" value="ECO:0007669"/>
    <property type="project" value="UniProtKB-KW"/>
</dbReference>
<name>A0A1H1UPG4_9GAMM</name>
<organism evidence="2 3">
    <name type="scientific">Halopseudomonas sabulinigri</name>
    <dbReference type="NCBI Taxonomy" id="472181"/>
    <lineage>
        <taxon>Bacteria</taxon>
        <taxon>Pseudomonadati</taxon>
        <taxon>Pseudomonadota</taxon>
        <taxon>Gammaproteobacteria</taxon>
        <taxon>Pseudomonadales</taxon>
        <taxon>Pseudomonadaceae</taxon>
        <taxon>Halopseudomonas</taxon>
    </lineage>
</organism>
<sequence length="180" mass="19798">MRLQRWCLLPALLSLSAALLAEPALSTRVQQFDVQGNTPDTIRASLNRDRQHSGSRVDWHFTWESTPGQCRLSSAGTEVSVTSHMPRLLPDATRPASVQKQWDSYLLALQAHQDGHVELALDYARQIEQALLALPPQASCEQLSQSANAAGQRLLSAMGAADREYDKRTQHGALEGATFP</sequence>
<accession>A0A1H1UPG4</accession>
<reference evidence="3" key="1">
    <citation type="submission" date="2016-10" db="EMBL/GenBank/DDBJ databases">
        <authorList>
            <person name="Varghese N."/>
            <person name="Submissions S."/>
        </authorList>
    </citation>
    <scope>NUCLEOTIDE SEQUENCE [LARGE SCALE GENOMIC DNA]</scope>
    <source>
        <strain evidence="3">JCM 14963</strain>
    </source>
</reference>
<dbReference type="EMBL" id="LT629763">
    <property type="protein sequence ID" value="SDS74353.1"/>
    <property type="molecule type" value="Genomic_DNA"/>
</dbReference>
<dbReference type="STRING" id="472181.SAMN05216271_2621"/>
<protein>
    <submittedName>
        <fullName evidence="2">Predicted secreted Zn-dependent protease</fullName>
    </submittedName>
</protein>
<dbReference type="AlphaFoldDB" id="A0A1H1UPG4"/>
<evidence type="ECO:0000313" key="3">
    <source>
        <dbReference type="Proteomes" id="UP000243413"/>
    </source>
</evidence>
<keyword evidence="2" id="KW-0378">Hydrolase</keyword>
<dbReference type="GO" id="GO:0006508">
    <property type="term" value="P:proteolysis"/>
    <property type="evidence" value="ECO:0007669"/>
    <property type="project" value="UniProtKB-KW"/>
</dbReference>
<dbReference type="InterPro" id="IPR010321">
    <property type="entry name" value="DUF922"/>
</dbReference>
<keyword evidence="2" id="KW-0645">Protease</keyword>
<proteinExistence type="predicted"/>
<evidence type="ECO:0000256" key="1">
    <source>
        <dbReference type="SAM" id="SignalP"/>
    </source>
</evidence>
<dbReference type="OrthoDB" id="532520at2"/>
<feature type="chain" id="PRO_5009262508" evidence="1">
    <location>
        <begin position="22"/>
        <end position="180"/>
    </location>
</feature>
<keyword evidence="1" id="KW-0732">Signal</keyword>